<protein>
    <submittedName>
        <fullName evidence="3">TlpA family protein disulfide reductase</fullName>
    </submittedName>
</protein>
<dbReference type="PROSITE" id="PS51352">
    <property type="entry name" value="THIOREDOXIN_2"/>
    <property type="match status" value="1"/>
</dbReference>
<feature type="transmembrane region" description="Helical" evidence="1">
    <location>
        <begin position="57"/>
        <end position="76"/>
    </location>
</feature>
<evidence type="ECO:0000313" key="3">
    <source>
        <dbReference type="EMBL" id="KAA5538168.1"/>
    </source>
</evidence>
<feature type="transmembrane region" description="Helical" evidence="1">
    <location>
        <begin position="112"/>
        <end position="130"/>
    </location>
</feature>
<dbReference type="InterPro" id="IPR036249">
    <property type="entry name" value="Thioredoxin-like_sf"/>
</dbReference>
<feature type="transmembrane region" description="Helical" evidence="1">
    <location>
        <begin position="7"/>
        <end position="24"/>
    </location>
</feature>
<name>A0A5M6CS68_9FLAO</name>
<feature type="transmembrane region" description="Helical" evidence="1">
    <location>
        <begin position="88"/>
        <end position="105"/>
    </location>
</feature>
<evidence type="ECO:0000256" key="1">
    <source>
        <dbReference type="SAM" id="Phobius"/>
    </source>
</evidence>
<dbReference type="AlphaFoldDB" id="A0A5M6CS68"/>
<dbReference type="SUPFAM" id="SSF52833">
    <property type="entry name" value="Thioredoxin-like"/>
    <property type="match status" value="1"/>
</dbReference>
<evidence type="ECO:0000313" key="4">
    <source>
        <dbReference type="Proteomes" id="UP000325141"/>
    </source>
</evidence>
<sequence length="284" mass="33300">MKKFSKIQFILLNIIVLTMMIVSGAFLIKIIQLFLTNLFLLFSSLYLLSKSPFSKQITLLIIFVPILLLYGGGYIYDLIYDEGFTGEPFFWGYLLIAILIYLISINRISKKNAIYFFIPFCFVLTAYVWYNSVENEKEKIELTQMVNARFIDKIGNKYSLNSFKGKLILFEFWTTSCANCPESIAKFHELAEQYRSDKNVDFRVVNINLGKRHNENIFEQIESEIKLKRLYTNEEIFKQLNFNAAPTILVLDQQGKIVYFGYPNFNRLTQNYLPNIIEKELAKM</sequence>
<keyword evidence="1" id="KW-0472">Membrane</keyword>
<dbReference type="PANTHER" id="PTHR42852">
    <property type="entry name" value="THIOL:DISULFIDE INTERCHANGE PROTEIN DSBE"/>
    <property type="match status" value="1"/>
</dbReference>
<dbReference type="RefSeq" id="WP_150009411.1">
    <property type="nucleotide sequence ID" value="NZ_VWSG01000001.1"/>
</dbReference>
<feature type="domain" description="Thioredoxin" evidence="2">
    <location>
        <begin position="139"/>
        <end position="282"/>
    </location>
</feature>
<dbReference type="EMBL" id="VWSG01000001">
    <property type="protein sequence ID" value="KAA5538168.1"/>
    <property type="molecule type" value="Genomic_DNA"/>
</dbReference>
<keyword evidence="1" id="KW-1133">Transmembrane helix</keyword>
<dbReference type="Pfam" id="PF08534">
    <property type="entry name" value="Redoxin"/>
    <property type="match status" value="1"/>
</dbReference>
<comment type="caution">
    <text evidence="3">The sequence shown here is derived from an EMBL/GenBank/DDBJ whole genome shotgun (WGS) entry which is preliminary data.</text>
</comment>
<dbReference type="Proteomes" id="UP000325141">
    <property type="component" value="Unassembled WGS sequence"/>
</dbReference>
<keyword evidence="1" id="KW-0812">Transmembrane</keyword>
<evidence type="ECO:0000259" key="2">
    <source>
        <dbReference type="PROSITE" id="PS51352"/>
    </source>
</evidence>
<gene>
    <name evidence="3" type="ORF">F0460_00770</name>
</gene>
<feature type="transmembrane region" description="Helical" evidence="1">
    <location>
        <begin position="30"/>
        <end position="48"/>
    </location>
</feature>
<reference evidence="3 4" key="1">
    <citation type="submission" date="2019-09" db="EMBL/GenBank/DDBJ databases">
        <title>Genome sequence and assembly of Flavobacterium sp.</title>
        <authorList>
            <person name="Chhetri G."/>
        </authorList>
    </citation>
    <scope>NUCLEOTIDE SEQUENCE [LARGE SCALE GENOMIC DNA]</scope>
    <source>
        <strain evidence="3 4">SNL9</strain>
    </source>
</reference>
<dbReference type="InterPro" id="IPR013740">
    <property type="entry name" value="Redoxin"/>
</dbReference>
<organism evidence="3 4">
    <name type="scientific">Paenimyroides baculatum</name>
    <dbReference type="NCBI Taxonomy" id="2608000"/>
    <lineage>
        <taxon>Bacteria</taxon>
        <taxon>Pseudomonadati</taxon>
        <taxon>Bacteroidota</taxon>
        <taxon>Flavobacteriia</taxon>
        <taxon>Flavobacteriales</taxon>
        <taxon>Flavobacteriaceae</taxon>
        <taxon>Paenimyroides</taxon>
    </lineage>
</organism>
<dbReference type="InterPro" id="IPR013766">
    <property type="entry name" value="Thioredoxin_domain"/>
</dbReference>
<dbReference type="Gene3D" id="3.40.30.10">
    <property type="entry name" value="Glutaredoxin"/>
    <property type="match status" value="1"/>
</dbReference>
<proteinExistence type="predicted"/>
<dbReference type="InterPro" id="IPR050553">
    <property type="entry name" value="Thioredoxin_ResA/DsbE_sf"/>
</dbReference>
<dbReference type="PANTHER" id="PTHR42852:SF17">
    <property type="entry name" value="THIOREDOXIN-LIKE PROTEIN HI_1115"/>
    <property type="match status" value="1"/>
</dbReference>
<keyword evidence="4" id="KW-1185">Reference proteome</keyword>
<accession>A0A5M6CS68</accession>
<dbReference type="CDD" id="cd02966">
    <property type="entry name" value="TlpA_like_family"/>
    <property type="match status" value="1"/>
</dbReference>